<keyword evidence="2" id="KW-1185">Reference proteome</keyword>
<dbReference type="VEuPathDB" id="MicrosporidiaDB:NAPIS_ORF00158"/>
<name>T0MMM0_9MICR</name>
<reference evidence="1 2" key="1">
    <citation type="journal article" date="2013" name="BMC Genomics">
        <title>Genome sequencing and comparative genomics of honey bee microsporidia, Nosema apis reveal novel insights into host-parasite interactions.</title>
        <authorList>
            <person name="Chen Yp."/>
            <person name="Pettis J.S."/>
            <person name="Zhao Y."/>
            <person name="Liu X."/>
            <person name="Tallon L.J."/>
            <person name="Sadzewicz L.D."/>
            <person name="Li R."/>
            <person name="Zheng H."/>
            <person name="Huang S."/>
            <person name="Zhang X."/>
            <person name="Hamilton M.C."/>
            <person name="Pernal S.F."/>
            <person name="Melathopoulos A.P."/>
            <person name="Yan X."/>
            <person name="Evans J.D."/>
        </authorList>
    </citation>
    <scope>NUCLEOTIDE SEQUENCE [LARGE SCALE GENOMIC DNA]</scope>
    <source>
        <strain evidence="1 2">BRL 01</strain>
    </source>
</reference>
<evidence type="ECO:0000313" key="2">
    <source>
        <dbReference type="Proteomes" id="UP000053780"/>
    </source>
</evidence>
<dbReference type="EMBL" id="KE646932">
    <property type="protein sequence ID" value="EQB62265.1"/>
    <property type="molecule type" value="Genomic_DNA"/>
</dbReference>
<dbReference type="HOGENOM" id="CLU_1448101_0_0_1"/>
<proteinExistence type="predicted"/>
<evidence type="ECO:0000313" key="1">
    <source>
        <dbReference type="EMBL" id="EQB62265.1"/>
    </source>
</evidence>
<sequence length="187" mass="21803">MVEIGTNFKIRFTRQIHMFNMDNIVTEFHHISNQMNETKIYFILNSFSKETNKNKQFNCNIKNIIGQYFKTDVYPPDKTVLNLKSRTVNQLATKRYNEIKLLIQEILANKKVEIRIDTKINTDVKIFNNKLDISMLGKEKTKINLIENNYDLLANAIGLINKIVSLNYLRGLKEGGIKIEKSDDKSN</sequence>
<protein>
    <submittedName>
        <fullName evidence="1">Uncharacterized protein</fullName>
    </submittedName>
</protein>
<accession>T0MMM0</accession>
<organism evidence="1 2">
    <name type="scientific">Vairimorpha apis BRL 01</name>
    <dbReference type="NCBI Taxonomy" id="1037528"/>
    <lineage>
        <taxon>Eukaryota</taxon>
        <taxon>Fungi</taxon>
        <taxon>Fungi incertae sedis</taxon>
        <taxon>Microsporidia</taxon>
        <taxon>Nosematidae</taxon>
        <taxon>Vairimorpha</taxon>
    </lineage>
</organism>
<gene>
    <name evidence="1" type="ORF">NAPIS_ORF00158</name>
</gene>
<dbReference type="AlphaFoldDB" id="T0MMM0"/>
<dbReference type="Proteomes" id="UP000053780">
    <property type="component" value="Unassembled WGS sequence"/>
</dbReference>